<dbReference type="EMBL" id="WIXE01006237">
    <property type="protein sequence ID" value="KAK5981475.1"/>
    <property type="molecule type" value="Genomic_DNA"/>
</dbReference>
<gene>
    <name evidence="1" type="ORF">GCK32_016670</name>
    <name evidence="2" type="ORF">GCK32_016676</name>
</gene>
<feature type="non-terminal residue" evidence="1">
    <location>
        <position position="1"/>
    </location>
</feature>
<dbReference type="Proteomes" id="UP001331761">
    <property type="component" value="Unassembled WGS sequence"/>
</dbReference>
<accession>A0AAN8FHP3</accession>
<organism evidence="1 3">
    <name type="scientific">Trichostrongylus colubriformis</name>
    <name type="common">Black scour worm</name>
    <dbReference type="NCBI Taxonomy" id="6319"/>
    <lineage>
        <taxon>Eukaryota</taxon>
        <taxon>Metazoa</taxon>
        <taxon>Ecdysozoa</taxon>
        <taxon>Nematoda</taxon>
        <taxon>Chromadorea</taxon>
        <taxon>Rhabditida</taxon>
        <taxon>Rhabditina</taxon>
        <taxon>Rhabditomorpha</taxon>
        <taxon>Strongyloidea</taxon>
        <taxon>Trichostrongylidae</taxon>
        <taxon>Trichostrongylus</taxon>
    </lineage>
</organism>
<keyword evidence="3" id="KW-1185">Reference proteome</keyword>
<dbReference type="AlphaFoldDB" id="A0AAN8FHP3"/>
<evidence type="ECO:0000313" key="2">
    <source>
        <dbReference type="EMBL" id="KAK5981475.1"/>
    </source>
</evidence>
<name>A0AAN8FHP3_TRICO</name>
<evidence type="ECO:0000313" key="1">
    <source>
        <dbReference type="EMBL" id="KAK5977330.1"/>
    </source>
</evidence>
<protein>
    <submittedName>
        <fullName evidence="1">Uncharacterized protein</fullName>
    </submittedName>
</protein>
<proteinExistence type="predicted"/>
<reference evidence="1 3" key="1">
    <citation type="submission" date="2019-10" db="EMBL/GenBank/DDBJ databases">
        <title>Assembly and Annotation for the nematode Trichostrongylus colubriformis.</title>
        <authorList>
            <person name="Martin J."/>
        </authorList>
    </citation>
    <scope>NUCLEOTIDE SEQUENCE [LARGE SCALE GENOMIC DNA]</scope>
    <source>
        <strain evidence="1">G859</strain>
        <tissue evidence="1">Whole worm</tissue>
    </source>
</reference>
<evidence type="ECO:0000313" key="3">
    <source>
        <dbReference type="Proteomes" id="UP001331761"/>
    </source>
</evidence>
<comment type="caution">
    <text evidence="1">The sequence shown here is derived from an EMBL/GenBank/DDBJ whole genome shotgun (WGS) entry which is preliminary data.</text>
</comment>
<dbReference type="EMBL" id="WIXE01010736">
    <property type="protein sequence ID" value="KAK5977330.1"/>
    <property type="molecule type" value="Genomic_DNA"/>
</dbReference>
<sequence>TVRHVCMARCVHSLHYPPTGQLLQRLSLLLSSRIPMGI</sequence>